<dbReference type="EMBL" id="BEZZ01199081">
    <property type="protein sequence ID" value="GCC46569.1"/>
    <property type="molecule type" value="Genomic_DNA"/>
</dbReference>
<feature type="compositionally biased region" description="Polar residues" evidence="1">
    <location>
        <begin position="51"/>
        <end position="63"/>
    </location>
</feature>
<dbReference type="AlphaFoldDB" id="A0A401TV95"/>
<name>A0A401TV95_CHIPU</name>
<evidence type="ECO:0000313" key="2">
    <source>
        <dbReference type="EMBL" id="GCC46569.1"/>
    </source>
</evidence>
<feature type="compositionally biased region" description="Low complexity" evidence="1">
    <location>
        <begin position="1"/>
        <end position="17"/>
    </location>
</feature>
<evidence type="ECO:0000256" key="1">
    <source>
        <dbReference type="SAM" id="MobiDB-lite"/>
    </source>
</evidence>
<sequence length="63" mass="6672">MQTAAPNEQQQPQPLAQSSLFSPASPPGQAFPESRPDEEGELLEEPERPGTTQGESTQPDPGA</sequence>
<organism evidence="2 3">
    <name type="scientific">Chiloscyllium punctatum</name>
    <name type="common">Brownbanded bambooshark</name>
    <name type="synonym">Hemiscyllium punctatum</name>
    <dbReference type="NCBI Taxonomy" id="137246"/>
    <lineage>
        <taxon>Eukaryota</taxon>
        <taxon>Metazoa</taxon>
        <taxon>Chordata</taxon>
        <taxon>Craniata</taxon>
        <taxon>Vertebrata</taxon>
        <taxon>Chondrichthyes</taxon>
        <taxon>Elasmobranchii</taxon>
        <taxon>Galeomorphii</taxon>
        <taxon>Galeoidea</taxon>
        <taxon>Orectolobiformes</taxon>
        <taxon>Hemiscylliidae</taxon>
        <taxon>Chiloscyllium</taxon>
    </lineage>
</organism>
<feature type="non-terminal residue" evidence="2">
    <location>
        <position position="63"/>
    </location>
</feature>
<dbReference type="Proteomes" id="UP000287033">
    <property type="component" value="Unassembled WGS sequence"/>
</dbReference>
<proteinExistence type="predicted"/>
<evidence type="ECO:0000313" key="3">
    <source>
        <dbReference type="Proteomes" id="UP000287033"/>
    </source>
</evidence>
<gene>
    <name evidence="2" type="ORF">chiPu_0031028</name>
</gene>
<feature type="region of interest" description="Disordered" evidence="1">
    <location>
        <begin position="1"/>
        <end position="63"/>
    </location>
</feature>
<keyword evidence="3" id="KW-1185">Reference proteome</keyword>
<protein>
    <submittedName>
        <fullName evidence="2">Uncharacterized protein</fullName>
    </submittedName>
</protein>
<accession>A0A401TV95</accession>
<reference evidence="2 3" key="1">
    <citation type="journal article" date="2018" name="Nat. Ecol. Evol.">
        <title>Shark genomes provide insights into elasmobranch evolution and the origin of vertebrates.</title>
        <authorList>
            <person name="Hara Y"/>
            <person name="Yamaguchi K"/>
            <person name="Onimaru K"/>
            <person name="Kadota M"/>
            <person name="Koyanagi M"/>
            <person name="Keeley SD"/>
            <person name="Tatsumi K"/>
            <person name="Tanaka K"/>
            <person name="Motone F"/>
            <person name="Kageyama Y"/>
            <person name="Nozu R"/>
            <person name="Adachi N"/>
            <person name="Nishimura O"/>
            <person name="Nakagawa R"/>
            <person name="Tanegashima C"/>
            <person name="Kiyatake I"/>
            <person name="Matsumoto R"/>
            <person name="Murakumo K"/>
            <person name="Nishida K"/>
            <person name="Terakita A"/>
            <person name="Kuratani S"/>
            <person name="Sato K"/>
            <person name="Hyodo S Kuraku.S."/>
        </authorList>
    </citation>
    <scope>NUCLEOTIDE SEQUENCE [LARGE SCALE GENOMIC DNA]</scope>
</reference>
<comment type="caution">
    <text evidence="2">The sequence shown here is derived from an EMBL/GenBank/DDBJ whole genome shotgun (WGS) entry which is preliminary data.</text>
</comment>